<dbReference type="EMBL" id="PQGG01000019">
    <property type="protein sequence ID" value="POP53099.1"/>
    <property type="molecule type" value="Genomic_DNA"/>
</dbReference>
<gene>
    <name evidence="1" type="ORF">C0068_08385</name>
</gene>
<dbReference type="GO" id="GO:0006355">
    <property type="term" value="P:regulation of DNA-templated transcription"/>
    <property type="evidence" value="ECO:0007669"/>
    <property type="project" value="InterPro"/>
</dbReference>
<organism evidence="1 2">
    <name type="scientific">Zhongshania marina</name>
    <dbReference type="NCBI Taxonomy" id="2304603"/>
    <lineage>
        <taxon>Bacteria</taxon>
        <taxon>Pseudomonadati</taxon>
        <taxon>Pseudomonadota</taxon>
        <taxon>Gammaproteobacteria</taxon>
        <taxon>Cellvibrionales</taxon>
        <taxon>Spongiibacteraceae</taxon>
        <taxon>Zhongshania</taxon>
    </lineage>
</organism>
<evidence type="ECO:0000313" key="2">
    <source>
        <dbReference type="Proteomes" id="UP000237222"/>
    </source>
</evidence>
<dbReference type="OrthoDB" id="982642at2"/>
<proteinExistence type="predicted"/>
<protein>
    <submittedName>
        <fullName evidence="1">Pyocin activator protein PrtN</fullName>
    </submittedName>
</protein>
<dbReference type="Pfam" id="PF11112">
    <property type="entry name" value="PyocinActivator"/>
    <property type="match status" value="1"/>
</dbReference>
<dbReference type="InterPro" id="IPR020518">
    <property type="entry name" value="Tscrpt_reg_PrtN"/>
</dbReference>
<reference evidence="1 2" key="1">
    <citation type="submission" date="2018-01" db="EMBL/GenBank/DDBJ databases">
        <authorList>
            <person name="Yu X.-D."/>
        </authorList>
    </citation>
    <scope>NUCLEOTIDE SEQUENCE [LARGE SCALE GENOMIC DNA]</scope>
    <source>
        <strain evidence="1 2">ZX-21</strain>
    </source>
</reference>
<comment type="caution">
    <text evidence="1">The sequence shown here is derived from an EMBL/GenBank/DDBJ whole genome shotgun (WGS) entry which is preliminary data.</text>
</comment>
<name>A0A2S4HGN0_9GAMM</name>
<dbReference type="AlphaFoldDB" id="A0A2S4HGN0"/>
<accession>A0A2S4HGN0</accession>
<dbReference type="RefSeq" id="WP_103684041.1">
    <property type="nucleotide sequence ID" value="NZ_PQGG01000019.1"/>
</dbReference>
<evidence type="ECO:0000313" key="1">
    <source>
        <dbReference type="EMBL" id="POP53099.1"/>
    </source>
</evidence>
<dbReference type="Proteomes" id="UP000237222">
    <property type="component" value="Unassembled WGS sequence"/>
</dbReference>
<sequence>MQTLFLLMAQYNGKAIIPVEQICTDFFSHLTPGVFMRRVAAGELDLPITRMGDNQKAAKGVHLEDLATYLDKQRQKAIAENDKLHGRYRKVS</sequence>